<evidence type="ECO:0000313" key="2">
    <source>
        <dbReference type="EMBL" id="GAA0372325.1"/>
    </source>
</evidence>
<keyword evidence="3" id="KW-1185">Reference proteome</keyword>
<sequence length="95" mass="10849">MFDFIRRAASWTRRQFVPPAGRHRQPTSATRHEEPATPAAHRPPLPPYWAEAVRAEEATLVRPYVLTVEEHIRLWTQPNRRALLICPSFGGAVAL</sequence>
<name>A0ABN0XTC1_9ACTN</name>
<dbReference type="EMBL" id="BAAABW010000028">
    <property type="protein sequence ID" value="GAA0372325.1"/>
    <property type="molecule type" value="Genomic_DNA"/>
</dbReference>
<evidence type="ECO:0000256" key="1">
    <source>
        <dbReference type="SAM" id="MobiDB-lite"/>
    </source>
</evidence>
<proteinExistence type="predicted"/>
<organism evidence="2 3">
    <name type="scientific">Streptomyces blastmyceticus</name>
    <dbReference type="NCBI Taxonomy" id="68180"/>
    <lineage>
        <taxon>Bacteria</taxon>
        <taxon>Bacillati</taxon>
        <taxon>Actinomycetota</taxon>
        <taxon>Actinomycetes</taxon>
        <taxon>Kitasatosporales</taxon>
        <taxon>Streptomycetaceae</taxon>
        <taxon>Streptomyces</taxon>
    </lineage>
</organism>
<accession>A0ABN0XTC1</accession>
<gene>
    <name evidence="2" type="ORF">GCM10010319_58140</name>
</gene>
<reference evidence="2 3" key="1">
    <citation type="journal article" date="2019" name="Int. J. Syst. Evol. Microbiol.">
        <title>The Global Catalogue of Microorganisms (GCM) 10K type strain sequencing project: providing services to taxonomists for standard genome sequencing and annotation.</title>
        <authorList>
            <consortium name="The Broad Institute Genomics Platform"/>
            <consortium name="The Broad Institute Genome Sequencing Center for Infectious Disease"/>
            <person name="Wu L."/>
            <person name="Ma J."/>
        </authorList>
    </citation>
    <scope>NUCLEOTIDE SEQUENCE [LARGE SCALE GENOMIC DNA]</scope>
    <source>
        <strain evidence="2 3">JCM 4565</strain>
    </source>
</reference>
<feature type="region of interest" description="Disordered" evidence="1">
    <location>
        <begin position="15"/>
        <end position="45"/>
    </location>
</feature>
<comment type="caution">
    <text evidence="2">The sequence shown here is derived from an EMBL/GenBank/DDBJ whole genome shotgun (WGS) entry which is preliminary data.</text>
</comment>
<protein>
    <submittedName>
        <fullName evidence="2">Uncharacterized protein</fullName>
    </submittedName>
</protein>
<dbReference type="Proteomes" id="UP001500063">
    <property type="component" value="Unassembled WGS sequence"/>
</dbReference>
<evidence type="ECO:0000313" key="3">
    <source>
        <dbReference type="Proteomes" id="UP001500063"/>
    </source>
</evidence>